<dbReference type="Gene3D" id="3.10.450.50">
    <property type="match status" value="1"/>
</dbReference>
<feature type="signal peptide" evidence="1">
    <location>
        <begin position="1"/>
        <end position="18"/>
    </location>
</feature>
<dbReference type="AlphaFoldDB" id="A0A2U2HMS5"/>
<dbReference type="EMBL" id="PXWF02000139">
    <property type="protein sequence ID" value="PWF48818.1"/>
    <property type="molecule type" value="Genomic_DNA"/>
</dbReference>
<accession>A0A2U2HMS5</accession>
<name>A0A2U2HMS5_9BURK</name>
<dbReference type="InterPro" id="IPR027843">
    <property type="entry name" value="DUF4440"/>
</dbReference>
<feature type="domain" description="DUF4440" evidence="2">
    <location>
        <begin position="25"/>
        <end position="130"/>
    </location>
</feature>
<keyword evidence="4" id="KW-1185">Reference proteome</keyword>
<evidence type="ECO:0000259" key="2">
    <source>
        <dbReference type="Pfam" id="PF14534"/>
    </source>
</evidence>
<gene>
    <name evidence="3" type="ORF">C7C56_010115</name>
</gene>
<dbReference type="Proteomes" id="UP000241421">
    <property type="component" value="Unassembled WGS sequence"/>
</dbReference>
<protein>
    <submittedName>
        <fullName evidence="3">Nuclear transport factor 2 family protein</fullName>
    </submittedName>
</protein>
<evidence type="ECO:0000256" key="1">
    <source>
        <dbReference type="SAM" id="SignalP"/>
    </source>
</evidence>
<reference evidence="3 4" key="1">
    <citation type="submission" date="2018-04" db="EMBL/GenBank/DDBJ databases">
        <title>Massilia violaceinigra sp. nov., a novel purple-pigmented bacterium isolated from Tianshan glacier, Xinjiang, China.</title>
        <authorList>
            <person name="Wang H."/>
        </authorList>
    </citation>
    <scope>NUCLEOTIDE SEQUENCE [LARGE SCALE GENOMIC DNA]</scope>
    <source>
        <strain evidence="3 4">B448-2</strain>
    </source>
</reference>
<comment type="caution">
    <text evidence="3">The sequence shown here is derived from an EMBL/GenBank/DDBJ whole genome shotgun (WGS) entry which is preliminary data.</text>
</comment>
<sequence>MRKMMFVMMMAFAAPAFAATPQETVNGFHAAMSAGDKVKLASFLSPDVLIYESGFVERSRAEYASHHLGADVAFAKAVTRKVLKHGARVAGNQAVLWEETETTGTLKGKPVHVFGTETTVLEKVGADWLIVHVHWSSRKAK</sequence>
<keyword evidence="1" id="KW-0732">Signal</keyword>
<dbReference type="SUPFAM" id="SSF54427">
    <property type="entry name" value="NTF2-like"/>
    <property type="match status" value="1"/>
</dbReference>
<organism evidence="3 4">
    <name type="scientific">Massilia glaciei</name>
    <dbReference type="NCBI Taxonomy" id="1524097"/>
    <lineage>
        <taxon>Bacteria</taxon>
        <taxon>Pseudomonadati</taxon>
        <taxon>Pseudomonadota</taxon>
        <taxon>Betaproteobacteria</taxon>
        <taxon>Burkholderiales</taxon>
        <taxon>Oxalobacteraceae</taxon>
        <taxon>Telluria group</taxon>
        <taxon>Massilia</taxon>
    </lineage>
</organism>
<dbReference type="InterPro" id="IPR032710">
    <property type="entry name" value="NTF2-like_dom_sf"/>
</dbReference>
<dbReference type="OrthoDB" id="6196903at2"/>
<dbReference type="RefSeq" id="WP_106757306.1">
    <property type="nucleotide sequence ID" value="NZ_PXWF02000139.1"/>
</dbReference>
<feature type="chain" id="PRO_5015614100" evidence="1">
    <location>
        <begin position="19"/>
        <end position="141"/>
    </location>
</feature>
<proteinExistence type="predicted"/>
<evidence type="ECO:0000313" key="4">
    <source>
        <dbReference type="Proteomes" id="UP000241421"/>
    </source>
</evidence>
<dbReference type="Pfam" id="PF14534">
    <property type="entry name" value="DUF4440"/>
    <property type="match status" value="1"/>
</dbReference>
<evidence type="ECO:0000313" key="3">
    <source>
        <dbReference type="EMBL" id="PWF48818.1"/>
    </source>
</evidence>